<dbReference type="EMBL" id="CAJVPI010001483">
    <property type="protein sequence ID" value="CAG8614909.1"/>
    <property type="molecule type" value="Genomic_DNA"/>
</dbReference>
<dbReference type="AlphaFoldDB" id="A0A9N9CSY4"/>
<dbReference type="Proteomes" id="UP000789739">
    <property type="component" value="Unassembled WGS sequence"/>
</dbReference>
<reference evidence="1" key="1">
    <citation type="submission" date="2021-06" db="EMBL/GenBank/DDBJ databases">
        <authorList>
            <person name="Kallberg Y."/>
            <person name="Tangrot J."/>
            <person name="Rosling A."/>
        </authorList>
    </citation>
    <scope>NUCLEOTIDE SEQUENCE</scope>
    <source>
        <strain evidence="1">BR232B</strain>
    </source>
</reference>
<evidence type="ECO:0000313" key="2">
    <source>
        <dbReference type="Proteomes" id="UP000789739"/>
    </source>
</evidence>
<sequence length="245" mass="28160">MRIDVRTEPEDLRFSAEETVAVRNAFNREYKDRGLTKAFLKHAAHCLRDWDRENYYSAYFALVQASTSGKSSLLLRSGNYVYVVYCSLRHPESGGYPERSTIAKDLEDVGEGQSLGQSLAKYVAYLYACIEHLTKCDVSPDAFLKQQDCQFWLGIKNRMAELQKEWNHIASKDMAGRETEFVSKLKILWELFLQQNTKKFGFDQELSPYIIFAFDEARMLTKQSQGKEMGIYIPVPSMSLSAHSN</sequence>
<keyword evidence="2" id="KW-1185">Reference proteome</keyword>
<dbReference type="PANTHER" id="PTHR33266:SF1">
    <property type="entry name" value="F-BOX DOMAIN-CONTAINING PROTEIN"/>
    <property type="match status" value="1"/>
</dbReference>
<protein>
    <submittedName>
        <fullName evidence="1">5812_t:CDS:1</fullName>
    </submittedName>
</protein>
<proteinExistence type="predicted"/>
<accession>A0A9N9CSY4</accession>
<comment type="caution">
    <text evidence="1">The sequence shown here is derived from an EMBL/GenBank/DDBJ whole genome shotgun (WGS) entry which is preliminary data.</text>
</comment>
<evidence type="ECO:0000313" key="1">
    <source>
        <dbReference type="EMBL" id="CAG8614909.1"/>
    </source>
</evidence>
<gene>
    <name evidence="1" type="ORF">PBRASI_LOCUS8377</name>
</gene>
<name>A0A9N9CSY4_9GLOM</name>
<dbReference type="PANTHER" id="PTHR33266">
    <property type="entry name" value="CHROMOSOME 15, WHOLE GENOME SHOTGUN SEQUENCE"/>
    <property type="match status" value="1"/>
</dbReference>
<organism evidence="1 2">
    <name type="scientific">Paraglomus brasilianum</name>
    <dbReference type="NCBI Taxonomy" id="144538"/>
    <lineage>
        <taxon>Eukaryota</taxon>
        <taxon>Fungi</taxon>
        <taxon>Fungi incertae sedis</taxon>
        <taxon>Mucoromycota</taxon>
        <taxon>Glomeromycotina</taxon>
        <taxon>Glomeromycetes</taxon>
        <taxon>Paraglomerales</taxon>
        <taxon>Paraglomeraceae</taxon>
        <taxon>Paraglomus</taxon>
    </lineage>
</organism>